<dbReference type="InterPro" id="IPR057626">
    <property type="entry name" value="S-S_Temptin"/>
</dbReference>
<feature type="chain" id="PRO_5005459298" description="Temptin Cys/Cys disulfide domain-containing protein" evidence="2">
    <location>
        <begin position="20"/>
        <end position="205"/>
    </location>
</feature>
<protein>
    <recommendedName>
        <fullName evidence="3">Temptin Cys/Cys disulfide domain-containing protein</fullName>
    </recommendedName>
</protein>
<evidence type="ECO:0000256" key="2">
    <source>
        <dbReference type="SAM" id="SignalP"/>
    </source>
</evidence>
<keyword evidence="5" id="KW-1185">Reference proteome</keyword>
<dbReference type="InterPro" id="IPR055313">
    <property type="entry name" value="Temptin-like"/>
</dbReference>
<sequence length="205" mass="20809">MRASVVVSLAAFAAMSVGAGRASAHELYVTALPNAGEPRAVGASSGTGRCDFCHAGAQVGGILGGTRTAFGELFVNQGANPDNAFALWLNLSREDTDGDQVTNGVELGDPCGEWTREEEPERTTDISNPGDASDTTSAVGKECIPLDLRSAGAGPAPAHPGFEPGFCAVRGGPGAGQGSSPWIFAATAAAVALLREGRGRRRRGA</sequence>
<name>A0A0K1EDU6_CHOCO</name>
<dbReference type="PANTHER" id="PTHR34737:SF2">
    <property type="entry name" value="EF-HAND DOMAIN-CONTAINING PROTEIN"/>
    <property type="match status" value="1"/>
</dbReference>
<organism evidence="4 5">
    <name type="scientific">Chondromyces crocatus</name>
    <dbReference type="NCBI Taxonomy" id="52"/>
    <lineage>
        <taxon>Bacteria</taxon>
        <taxon>Pseudomonadati</taxon>
        <taxon>Myxococcota</taxon>
        <taxon>Polyangia</taxon>
        <taxon>Polyangiales</taxon>
        <taxon>Polyangiaceae</taxon>
        <taxon>Chondromyces</taxon>
    </lineage>
</organism>
<dbReference type="PANTHER" id="PTHR34737">
    <property type="entry name" value="EF-HAND DOMAIN-CONTAINING PROTEIN"/>
    <property type="match status" value="1"/>
</dbReference>
<dbReference type="Proteomes" id="UP000067626">
    <property type="component" value="Chromosome"/>
</dbReference>
<gene>
    <name evidence="4" type="ORF">CMC5_031910</name>
</gene>
<feature type="signal peptide" evidence="2">
    <location>
        <begin position="1"/>
        <end position="19"/>
    </location>
</feature>
<evidence type="ECO:0000313" key="4">
    <source>
        <dbReference type="EMBL" id="AKT39045.1"/>
    </source>
</evidence>
<evidence type="ECO:0000259" key="3">
    <source>
        <dbReference type="Pfam" id="PF24784"/>
    </source>
</evidence>
<proteinExistence type="predicted"/>
<dbReference type="EMBL" id="CP012159">
    <property type="protein sequence ID" value="AKT39045.1"/>
    <property type="molecule type" value="Genomic_DNA"/>
</dbReference>
<evidence type="ECO:0000313" key="5">
    <source>
        <dbReference type="Proteomes" id="UP000067626"/>
    </source>
</evidence>
<keyword evidence="2" id="KW-0732">Signal</keyword>
<dbReference type="OrthoDB" id="5512030at2"/>
<evidence type="ECO:0000256" key="1">
    <source>
        <dbReference type="SAM" id="MobiDB-lite"/>
    </source>
</evidence>
<feature type="domain" description="Temptin Cys/Cys disulfide" evidence="3">
    <location>
        <begin position="24"/>
        <end position="131"/>
    </location>
</feature>
<dbReference type="KEGG" id="ccro:CMC5_031910"/>
<dbReference type="RefSeq" id="WP_050431195.1">
    <property type="nucleotide sequence ID" value="NZ_CP012159.1"/>
</dbReference>
<accession>A0A0K1EDU6</accession>
<feature type="compositionally biased region" description="Basic and acidic residues" evidence="1">
    <location>
        <begin position="114"/>
        <end position="124"/>
    </location>
</feature>
<reference evidence="4 5" key="1">
    <citation type="submission" date="2015-07" db="EMBL/GenBank/DDBJ databases">
        <title>Genome analysis of myxobacterium Chondromyces crocatus Cm c5 reveals a high potential for natural compound synthesis and the genetic basis for the loss of fruiting body formation.</title>
        <authorList>
            <person name="Zaburannyi N."/>
            <person name="Bunk B."/>
            <person name="Maier J."/>
            <person name="Overmann J."/>
            <person name="Mueller R."/>
        </authorList>
    </citation>
    <scope>NUCLEOTIDE SEQUENCE [LARGE SCALE GENOMIC DNA]</scope>
    <source>
        <strain evidence="4 5">Cm c5</strain>
    </source>
</reference>
<dbReference type="AlphaFoldDB" id="A0A0K1EDU6"/>
<feature type="region of interest" description="Disordered" evidence="1">
    <location>
        <begin position="98"/>
        <end position="138"/>
    </location>
</feature>
<dbReference type="Pfam" id="PF24784">
    <property type="entry name" value="Temptin_C"/>
    <property type="match status" value="1"/>
</dbReference>